<dbReference type="Gene3D" id="3.40.720.10">
    <property type="entry name" value="Alkaline Phosphatase, subunit A"/>
    <property type="match status" value="1"/>
</dbReference>
<name>A0ABP8CD90_9FLAO</name>
<dbReference type="RefSeq" id="WP_344788732.1">
    <property type="nucleotide sequence ID" value="NZ_BAABCA010000005.1"/>
</dbReference>
<proteinExistence type="predicted"/>
<keyword evidence="3" id="KW-1185">Reference proteome</keyword>
<dbReference type="InterPro" id="IPR017850">
    <property type="entry name" value="Alkaline_phosphatase_core_sf"/>
</dbReference>
<gene>
    <name evidence="2" type="ORF">GCM10022291_26190</name>
</gene>
<evidence type="ECO:0000313" key="3">
    <source>
        <dbReference type="Proteomes" id="UP001501496"/>
    </source>
</evidence>
<accession>A0ABP8CD90</accession>
<protein>
    <submittedName>
        <fullName evidence="2">Sulfatase</fullName>
    </submittedName>
</protein>
<dbReference type="InterPro" id="IPR000917">
    <property type="entry name" value="Sulfatase_N"/>
</dbReference>
<dbReference type="InterPro" id="IPR052701">
    <property type="entry name" value="GAG_Ulvan_Degrading_Sulfatases"/>
</dbReference>
<evidence type="ECO:0000259" key="1">
    <source>
        <dbReference type="Pfam" id="PF00884"/>
    </source>
</evidence>
<dbReference type="Proteomes" id="UP001501496">
    <property type="component" value="Unassembled WGS sequence"/>
</dbReference>
<dbReference type="EMBL" id="BAABCA010000005">
    <property type="protein sequence ID" value="GAA4237882.1"/>
    <property type="molecule type" value="Genomic_DNA"/>
</dbReference>
<sequence length="529" mass="60897">MTNLVKTIFIGLTICTLFSYGQQKKVKPNIIFLLSDDQRDNTFGAMGHPIVKSPNVDKLINNGVRFSNTYIAEPCCSPSRAAFFTGMHERVNGIGFTSSYSLTEAQWVESYPELLRENGYYTGFIGKFGVEYYTFKGNASEKFDYWRAHDGWSKFFPKELENCKAYSNSKEEIITPIMGESIEQFLEKAPKGKPFCLSVSFSVPHGSQIMSMHPENWDAQICKVPANQNEKLEGHPFYDTLYRNVDVEIPEETATNPYKYIPLHMIDQLKGRATQTYIYDYNVDSCKEHHIRYYQQISGMDKVIGDMMKSLEEKGLADNTVIIFASDHGLLMGEYGMGGKSLLYDLASKIPCFIYDPRLLEGQKGQTITNLVSSLDITSTILDYANIKSPEIMQGKSLIPLIHGEDIGWRDELFLENFFTGRDNPFCEGIRMGDWKYIRMYRGGFWGYNEADINFKNKQPGFEQLFNLKDDPKEMHNLIKQYEGTNLLSELRRKTANYANTMNNTREKYKETHQIALRKQRKNNKKVEK</sequence>
<organism evidence="2 3">
    <name type="scientific">Postechiella marina</name>
    <dbReference type="NCBI Taxonomy" id="943941"/>
    <lineage>
        <taxon>Bacteria</taxon>
        <taxon>Pseudomonadati</taxon>
        <taxon>Bacteroidota</taxon>
        <taxon>Flavobacteriia</taxon>
        <taxon>Flavobacteriales</taxon>
        <taxon>Flavobacteriaceae</taxon>
        <taxon>Postechiella</taxon>
    </lineage>
</organism>
<dbReference type="PANTHER" id="PTHR43751:SF1">
    <property type="entry name" value="SULFATASE ATSG-RELATED"/>
    <property type="match status" value="1"/>
</dbReference>
<dbReference type="Pfam" id="PF00884">
    <property type="entry name" value="Sulfatase"/>
    <property type="match status" value="1"/>
</dbReference>
<dbReference type="PANTHER" id="PTHR43751">
    <property type="entry name" value="SULFATASE"/>
    <property type="match status" value="1"/>
</dbReference>
<feature type="domain" description="Sulfatase N-terminal" evidence="1">
    <location>
        <begin position="28"/>
        <end position="387"/>
    </location>
</feature>
<reference evidence="3" key="1">
    <citation type="journal article" date="2019" name="Int. J. Syst. Evol. Microbiol.">
        <title>The Global Catalogue of Microorganisms (GCM) 10K type strain sequencing project: providing services to taxonomists for standard genome sequencing and annotation.</title>
        <authorList>
            <consortium name="The Broad Institute Genomics Platform"/>
            <consortium name="The Broad Institute Genome Sequencing Center for Infectious Disease"/>
            <person name="Wu L."/>
            <person name="Ma J."/>
        </authorList>
    </citation>
    <scope>NUCLEOTIDE SEQUENCE [LARGE SCALE GENOMIC DNA]</scope>
    <source>
        <strain evidence="3">JCM 17630</strain>
    </source>
</reference>
<comment type="caution">
    <text evidence="2">The sequence shown here is derived from an EMBL/GenBank/DDBJ whole genome shotgun (WGS) entry which is preliminary data.</text>
</comment>
<dbReference type="SUPFAM" id="SSF53649">
    <property type="entry name" value="Alkaline phosphatase-like"/>
    <property type="match status" value="1"/>
</dbReference>
<evidence type="ECO:0000313" key="2">
    <source>
        <dbReference type="EMBL" id="GAA4237882.1"/>
    </source>
</evidence>